<dbReference type="PROSITE" id="PS51352">
    <property type="entry name" value="THIOREDOXIN_2"/>
    <property type="match status" value="1"/>
</dbReference>
<gene>
    <name evidence="2" type="primary">dsbE_1</name>
    <name evidence="2" type="ORF">NCTC10717_00975</name>
</gene>
<evidence type="ECO:0000259" key="1">
    <source>
        <dbReference type="PROSITE" id="PS51352"/>
    </source>
</evidence>
<dbReference type="PANTHER" id="PTHR42852:SF17">
    <property type="entry name" value="THIOREDOXIN-LIKE PROTEIN HI_1115"/>
    <property type="match status" value="1"/>
</dbReference>
<dbReference type="Gene3D" id="3.40.30.10">
    <property type="entry name" value="Glutaredoxin"/>
    <property type="match status" value="1"/>
</dbReference>
<dbReference type="InterPro" id="IPR000866">
    <property type="entry name" value="AhpC/TSA"/>
</dbReference>
<dbReference type="SUPFAM" id="SSF52833">
    <property type="entry name" value="Thioredoxin-like"/>
    <property type="match status" value="1"/>
</dbReference>
<feature type="domain" description="Thioredoxin" evidence="1">
    <location>
        <begin position="32"/>
        <end position="168"/>
    </location>
</feature>
<reference evidence="2 3" key="1">
    <citation type="submission" date="2018-06" db="EMBL/GenBank/DDBJ databases">
        <authorList>
            <consortium name="Pathogen Informatics"/>
            <person name="Doyle S."/>
        </authorList>
    </citation>
    <scope>NUCLEOTIDE SEQUENCE [LARGE SCALE GENOMIC DNA]</scope>
    <source>
        <strain evidence="2 3">NCTC10717</strain>
    </source>
</reference>
<dbReference type="Pfam" id="PF00578">
    <property type="entry name" value="AhpC-TSA"/>
    <property type="match status" value="1"/>
</dbReference>
<dbReference type="InterPro" id="IPR013766">
    <property type="entry name" value="Thioredoxin_domain"/>
</dbReference>
<organism evidence="2 3">
    <name type="scientific">Suttonella indologenes</name>
    <dbReference type="NCBI Taxonomy" id="13276"/>
    <lineage>
        <taxon>Bacteria</taxon>
        <taxon>Pseudomonadati</taxon>
        <taxon>Pseudomonadota</taxon>
        <taxon>Gammaproteobacteria</taxon>
        <taxon>Cardiobacteriales</taxon>
        <taxon>Cardiobacteriaceae</taxon>
        <taxon>Suttonella</taxon>
    </lineage>
</organism>
<dbReference type="PANTHER" id="PTHR42852">
    <property type="entry name" value="THIOL:DISULFIDE INTERCHANGE PROTEIN DSBE"/>
    <property type="match status" value="1"/>
</dbReference>
<evidence type="ECO:0000313" key="2">
    <source>
        <dbReference type="EMBL" id="SUO96383.1"/>
    </source>
</evidence>
<keyword evidence="3" id="KW-1185">Reference proteome</keyword>
<dbReference type="AlphaFoldDB" id="A0A380MWV1"/>
<dbReference type="Proteomes" id="UP000254575">
    <property type="component" value="Unassembled WGS sequence"/>
</dbReference>
<dbReference type="EMBL" id="UHIA01000004">
    <property type="protein sequence ID" value="SUO96383.1"/>
    <property type="molecule type" value="Genomic_DNA"/>
</dbReference>
<dbReference type="InterPro" id="IPR050553">
    <property type="entry name" value="Thioredoxin_ResA/DsbE_sf"/>
</dbReference>
<dbReference type="CDD" id="cd03011">
    <property type="entry name" value="TlpA_like_ScsD_MtbDsbE"/>
    <property type="match status" value="1"/>
</dbReference>
<evidence type="ECO:0000313" key="3">
    <source>
        <dbReference type="Proteomes" id="UP000254575"/>
    </source>
</evidence>
<proteinExistence type="predicted"/>
<sequence>MHKILKSIVKNILQFALFLAVLSVAADYWRRPSAPLDAAAHPLSTLSGSSLTLAQHSSNQTVLLYFWGSWCGICRHTSPVIQKLHEDGVAVLGVAVQSGSDADIRAYLDKQAWHFDNINDADGSLSRQWQMQVTPTIVLVRQGRVLHSTTGLSSYWGLKMRLMLAGWRH</sequence>
<protein>
    <submittedName>
        <fullName evidence="2">Cytochrome c biogenesis protein CcmG</fullName>
    </submittedName>
</protein>
<name>A0A380MWV1_9GAMM</name>
<accession>A0A380MWV1</accession>
<dbReference type="OrthoDB" id="9796554at2"/>
<dbReference type="GO" id="GO:0016209">
    <property type="term" value="F:antioxidant activity"/>
    <property type="evidence" value="ECO:0007669"/>
    <property type="project" value="InterPro"/>
</dbReference>
<dbReference type="InterPro" id="IPR036249">
    <property type="entry name" value="Thioredoxin-like_sf"/>
</dbReference>
<dbReference type="GO" id="GO:0016491">
    <property type="term" value="F:oxidoreductase activity"/>
    <property type="evidence" value="ECO:0007669"/>
    <property type="project" value="InterPro"/>
</dbReference>
<dbReference type="RefSeq" id="WP_115218243.1">
    <property type="nucleotide sequence ID" value="NZ_UHIA01000004.1"/>
</dbReference>